<dbReference type="STRING" id="13706.A0A1X2H2Y3"/>
<comment type="caution">
    <text evidence="7">The sequence shown here is derived from an EMBL/GenBank/DDBJ whole genome shotgun (WGS) entry which is preliminary data.</text>
</comment>
<dbReference type="InterPro" id="IPR019449">
    <property type="entry name" value="FMP27_WPPW_RBG"/>
</dbReference>
<feature type="compositionally biased region" description="Polar residues" evidence="2">
    <location>
        <begin position="2478"/>
        <end position="2492"/>
    </location>
</feature>
<feature type="region of interest" description="Disordered" evidence="2">
    <location>
        <begin position="1691"/>
        <end position="1717"/>
    </location>
</feature>
<reference evidence="7 8" key="1">
    <citation type="submission" date="2016-07" db="EMBL/GenBank/DDBJ databases">
        <title>Pervasive Adenine N6-methylation of Active Genes in Fungi.</title>
        <authorList>
            <consortium name="DOE Joint Genome Institute"/>
            <person name="Mondo S.J."/>
            <person name="Dannebaum R.O."/>
            <person name="Kuo R.C."/>
            <person name="Labutti K."/>
            <person name="Haridas S."/>
            <person name="Kuo A."/>
            <person name="Salamov A."/>
            <person name="Ahrendt S.R."/>
            <person name="Lipzen A."/>
            <person name="Sullivan W."/>
            <person name="Andreopoulos W.B."/>
            <person name="Clum A."/>
            <person name="Lindquist E."/>
            <person name="Daum C."/>
            <person name="Ramamoorthy G.K."/>
            <person name="Gryganskyi A."/>
            <person name="Culley D."/>
            <person name="Magnuson J.K."/>
            <person name="James T.Y."/>
            <person name="O'Malley M.A."/>
            <person name="Stajich J.E."/>
            <person name="Spatafora J.W."/>
            <person name="Visel A."/>
            <person name="Grigoriev I.V."/>
        </authorList>
    </citation>
    <scope>NUCLEOTIDE SEQUENCE [LARGE SCALE GENOMIC DNA]</scope>
    <source>
        <strain evidence="7 8">NRRL 2496</strain>
    </source>
</reference>
<feature type="region of interest" description="Disordered" evidence="2">
    <location>
        <begin position="1994"/>
        <end position="2024"/>
    </location>
</feature>
<evidence type="ECO:0000256" key="2">
    <source>
        <dbReference type="SAM" id="MobiDB-lite"/>
    </source>
</evidence>
<dbReference type="PANTHER" id="PTHR15678">
    <property type="entry name" value="ANTIGEN MLAA-22-RELATED"/>
    <property type="match status" value="1"/>
</dbReference>
<feature type="domain" description="FMP27 WPPW motif-containing RBG unit" evidence="6">
    <location>
        <begin position="1633"/>
        <end position="2134"/>
    </location>
</feature>
<dbReference type="OrthoDB" id="1562405at2759"/>
<dbReference type="PANTHER" id="PTHR15678:SF6">
    <property type="entry name" value="BRIDGE-LIKE LIPID TRANSFER PROTEIN FAMILY MEMBER 2"/>
    <property type="match status" value="1"/>
</dbReference>
<feature type="compositionally biased region" description="Polar residues" evidence="2">
    <location>
        <begin position="2669"/>
        <end position="2682"/>
    </location>
</feature>
<evidence type="ECO:0000259" key="4">
    <source>
        <dbReference type="SMART" id="SM01214"/>
    </source>
</evidence>
<keyword evidence="3" id="KW-0472">Membrane</keyword>
<dbReference type="Proteomes" id="UP000242180">
    <property type="component" value="Unassembled WGS sequence"/>
</dbReference>
<name>A0A1X2H2Y3_SYNRA</name>
<keyword evidence="8" id="KW-1185">Reference proteome</keyword>
<feature type="coiled-coil region" evidence="1">
    <location>
        <begin position="1799"/>
        <end position="1833"/>
    </location>
</feature>
<dbReference type="InParanoid" id="A0A1X2H2Y3"/>
<evidence type="ECO:0000259" key="6">
    <source>
        <dbReference type="SMART" id="SM01216"/>
    </source>
</evidence>
<dbReference type="SMART" id="SM01216">
    <property type="entry name" value="Fmp27_WPPW"/>
    <property type="match status" value="1"/>
</dbReference>
<organism evidence="7 8">
    <name type="scientific">Syncephalastrum racemosum</name>
    <name type="common">Filamentous fungus</name>
    <dbReference type="NCBI Taxonomy" id="13706"/>
    <lineage>
        <taxon>Eukaryota</taxon>
        <taxon>Fungi</taxon>
        <taxon>Fungi incertae sedis</taxon>
        <taxon>Mucoromycota</taxon>
        <taxon>Mucoromycotina</taxon>
        <taxon>Mucoromycetes</taxon>
        <taxon>Mucorales</taxon>
        <taxon>Syncephalastraceae</taxon>
        <taxon>Syncephalastrum</taxon>
    </lineage>
</organism>
<dbReference type="InterPro" id="IPR019415">
    <property type="entry name" value="FMP27_SW_RBG"/>
</dbReference>
<dbReference type="InterPro" id="IPR045167">
    <property type="entry name" value="Hobbit"/>
</dbReference>
<keyword evidence="3" id="KW-0812">Transmembrane</keyword>
<feature type="domain" description="FMP27 SW motif-containing RBG unit" evidence="5">
    <location>
        <begin position="1097"/>
        <end position="1208"/>
    </location>
</feature>
<sequence length="2707" mass="307144">MTLGISQYAVILVLVLVVFYLIRWLVALRFQLRLGRLGFFSLTDISYHHGPWSLAIGKIKVRLKRPDYANSPTAWITIHLSDISISVDNIAHLRSTIRRRPTSRLNRRLSNMGDSLRRIPWWYSLSIVKHILKFTSALPAQLLMAGLANYVDVQLNDLAVEAKDVGMIRISNVNFSSVLFTALSRQLSTAMDTDSSSTDEPCLRVRRQRHSLKQAGHLFREKFFEITVQIGHVGLYDPRGANSMISLPLGTRIAIACHLSAGCVTLKDVHINMNVDAVRIKLDELPKLLAALPPAAPASLEPKKEKKPSAKARWIKAIGLSVSDTAFACETTRGFYTSARLHAVSVGVTADTTSALSPATYSLQCQVDQTTWSVFDNKPDLATDCIEPLSIPHIRVTATLTEAALVTKTHTRAIEAACEIEKPQILLDVTKLDLLRKALQARKEDAAKSDTPASFDMEAPRAMGCLPKLSMLVLLKLPTLDIMNGPDRHGQILCESLAVDISSSYSARQPPFLASPAASPPTSPSCDEDFVIDAEQWGVRKRKHAKPWTKIFRKSWREKPREDDQPPVWDYRAKLTLKTDGFTARNTAKQGIWQDAVLRTQEVECSFVTQMEMDKHSEEPDVVWSWTKQQNMGEINIKQPVLTPSEQSIIFWKDLMAALKTKRELDTTPKPRRSVNYALLKYLKLTANITKTSVVIEAMDQGIKGRPVPDMYLDNAPDKDIKARLTFMLGYISINFAGITAGKRTSLGGRPLSMGDDVNQHTPAEEDDRVGNIHAVLQQMSVHLSGHTDDNELLLWCSRINTNSGLSFSDQGATLYPAVVIKKVGVRYSLHNHYLLLVILRALQSKTTDHPNQHQQRAVRPKRITIPMAQLQLNRADVHIRLPRDTLLYARMDGWRAQFAQDQPPDLAIRNLAVLGVAPKDPQKWEQLIELDNITFQRKAERNHSMHMGKLLLRIPYGYVMADVIDNAVNLSKCIKALHPRLRDPEAFTLFGSAVKDEPVRVPHIQLCVDALRIQMDDDPFESQLRLIFRTGLTEQASRNQLEEAFSAKAHMVMQTPQSTLTEGARRGLDSDQTRRRFLSNLSTEAVDSSADSRVHDAWLGLQEHNANSWIRRIKSAVESETAAYGNAQEFDYRQAGYDDDHDEEGDDPLASAFHISTCSLPPHPPLGELAIMKTRLHISPPQFPLEETRAFVHKAGDTPLDTRFSTLVPFHLDWRAAETWAQIRDYPLALILVPPPPPGPEEYATSWHLTGDYVFGDELGGVDATRKINIPVLDTLYAIDVTRTSTPPKFYSVVNIEVHTPGLSSIGWSASLQPALQDISRVMDTLTRPPVDPSPKVGFWDKIRLLIHTRTKISFLAGDFAVVMKGTRDPYNMTERGFGLAKVWRNDVVWLMGHDNPEREFLQIISRDYAFGVPDLIHGGYCADYILPTTPQQRVGRTLKAETCQRFLKVALKLSDGIQMGIGCQLERACGIGCEKCKIMNTGALGNCRFLDFIPHYKVRYKTPQAVEGLQHYDAYEGFRSNFIHLSISIIKVSKSDKVDITHATMNSMHLSPNFIDHFVTWFRLFGGAMSYPMRNGTLFPRSDPRPTKKFGKHMSTMKYKVLIHPMVAGYVYKDDGAVDGESIHGSGDFVGLKAVVGAFNVDIHQRREMTSIESHKLDQKRLKANWPMHEAEVHLMNIDLRALRASFKDEESVPPSEPAVNISESSDTDPDLMEGLDRDRVQDTEPSDWIDVDDFVELYHGILSEPPPTVHVLPFVFSPCLYYIKQNNRAESEKYHYLRDTHECILGTAADTRQMQMQLLKERSENIDIQIRKHQARLHSVEMRLNAQNDKSLLEESRNIVEKTETLFEKRNLLQRYLRELSTQAMPTINNSIEAASYSSSTIFGRDSLTKWEETMGFFKQRWIVHNPQIIWNNAVRNVIYHFLDLQAYRRALSYYMSARAAKFLRDLTAEHRRQRQHSDNSVLVDDNEGAFDSAMAEDLIQKLLLSAQDPDQLEASNETESDREPSGKHFAGNVNDPEDQVKSIPQGYAMKSSYLIDLLHPQISLQSDQDPDSLVLMSNERMQVKGFNIIDINDTDVEMELVKNRTIVSVDNSQFFVAKKEQFDSVDLLLDNHYGAKQTDRWLAWIPPEMLINYVRQSDRFQRVAYRLASTMQYDKYNQLRFKANRSLFSQFHPLEDRCDSVDLKFPELSLTANASQYNAMYEVVTDLLLYKEPAKKERLGRLGDIVMAADRNRLPEAVGRILDLQDKVRMLVSRHDHYRQNLTRLDDKQMDDYRSLWATLQEYKDELYLGMEAIKTQGHQRRSSGESKVTLKFVFSAEKLMWEMLTDDATPLCEWNLVNTTYSLVSKEDRSSSNTLEVDLLQLKNTSPSPVFVDVLSPYYADKCPDFSRHKMLRGYLVTLAPVGGIPVVQHLEVNLSPLRLQMTYEFGRALASYFFPAERRQKQHDNKQQHQQHQHQQRSPSSSFSGEQPEGASVSSASMAPTTNTTLDVEDGRASRRGKNKKKKADDLSVMKKRASTNRAFILVKIPGAKHCLSYRGPKNKNFEDLRQFVFQQPNLQYRNQTWSWYELMSNIKKDFMRAAVLNNSTALLKEKLTIRRHTPAIQNPPTTVADTHTDYLSDSSDDDAVMDELEPDVVSLHSMNESTATNTTKLRGLSWRKKRQSMDENASAHTPSTTPTVATVDEEELTHKGRILFGKRYKRLV</sequence>
<protein>
    <submittedName>
        <fullName evidence="7">Golgi-body localization protein domain-domain-containing protein</fullName>
    </submittedName>
</protein>
<dbReference type="SMART" id="SM01215">
    <property type="entry name" value="Fmp27_SW"/>
    <property type="match status" value="1"/>
</dbReference>
<evidence type="ECO:0000313" key="7">
    <source>
        <dbReference type="EMBL" id="ORY92172.1"/>
    </source>
</evidence>
<keyword evidence="3" id="KW-1133">Transmembrane helix</keyword>
<proteinExistence type="predicted"/>
<feature type="domain" description="FMP27/BLTP2/Hobbit GFWDK motif-containing RBG unit" evidence="4">
    <location>
        <begin position="1226"/>
        <end position="1374"/>
    </location>
</feature>
<dbReference type="EMBL" id="MCGN01000010">
    <property type="protein sequence ID" value="ORY92172.1"/>
    <property type="molecule type" value="Genomic_DNA"/>
</dbReference>
<dbReference type="FunCoup" id="A0A1X2H2Y3">
    <property type="interactions" value="225"/>
</dbReference>
<dbReference type="OMA" id="DNHYGAK"/>
<feature type="region of interest" description="Disordered" evidence="2">
    <location>
        <begin position="2444"/>
        <end position="2516"/>
    </location>
</feature>
<dbReference type="InterPro" id="IPR019441">
    <property type="entry name" value="FMP27/BLTP2/Hobbit_GFWDK_RBG"/>
</dbReference>
<accession>A0A1X2H2Y3</accession>
<evidence type="ECO:0000259" key="5">
    <source>
        <dbReference type="SMART" id="SM01215"/>
    </source>
</evidence>
<dbReference type="SMART" id="SM01214">
    <property type="entry name" value="Fmp27_GFWDK"/>
    <property type="match status" value="1"/>
</dbReference>
<feature type="region of interest" description="Disordered" evidence="2">
    <location>
        <begin position="2648"/>
        <end position="2682"/>
    </location>
</feature>
<feature type="transmembrane region" description="Helical" evidence="3">
    <location>
        <begin position="6"/>
        <end position="26"/>
    </location>
</feature>
<evidence type="ECO:0000313" key="8">
    <source>
        <dbReference type="Proteomes" id="UP000242180"/>
    </source>
</evidence>
<dbReference type="Pfam" id="PF10344">
    <property type="entry name" value="Hobbit"/>
    <property type="match status" value="1"/>
</dbReference>
<feature type="compositionally biased region" description="Basic and acidic residues" evidence="2">
    <location>
        <begin position="2444"/>
        <end position="2453"/>
    </location>
</feature>
<gene>
    <name evidence="7" type="ORF">BCR43DRAFT_479308</name>
</gene>
<evidence type="ECO:0000256" key="1">
    <source>
        <dbReference type="SAM" id="Coils"/>
    </source>
</evidence>
<evidence type="ECO:0000256" key="3">
    <source>
        <dbReference type="SAM" id="Phobius"/>
    </source>
</evidence>
<keyword evidence="1" id="KW-0175">Coiled coil</keyword>